<dbReference type="InterPro" id="IPR011992">
    <property type="entry name" value="EF-hand-dom_pair"/>
</dbReference>
<keyword evidence="1" id="KW-1133">Transmembrane helix</keyword>
<keyword evidence="3" id="KW-1185">Reference proteome</keyword>
<proteinExistence type="predicted"/>
<sequence>MTDAEVFDFFNSNTLKKKFENTVTAKNKPPNQATPTKEVVIRTMKEYDGSGIGLLTSKQCLAAMRDIPNLELTDEERKELVEVGQEMCSDKDGRIKLEEFASHVAFEIRKKQNRKSKVQATPVMQQRSNENPFLDTPTGGQLVIQTNDSPSLSPMLSVFQFVGCIISFIHMFVLPKDNTP</sequence>
<evidence type="ECO:0000313" key="3">
    <source>
        <dbReference type="Proteomes" id="UP000023152"/>
    </source>
</evidence>
<accession>X6NB44</accession>
<protein>
    <recommendedName>
        <fullName evidence="4">EF-hand domain-containing protein</fullName>
    </recommendedName>
</protein>
<keyword evidence="1" id="KW-0812">Transmembrane</keyword>
<evidence type="ECO:0008006" key="4">
    <source>
        <dbReference type="Google" id="ProtNLM"/>
    </source>
</evidence>
<evidence type="ECO:0000313" key="2">
    <source>
        <dbReference type="EMBL" id="ETO23505.1"/>
    </source>
</evidence>
<organism evidence="2 3">
    <name type="scientific">Reticulomyxa filosa</name>
    <dbReference type="NCBI Taxonomy" id="46433"/>
    <lineage>
        <taxon>Eukaryota</taxon>
        <taxon>Sar</taxon>
        <taxon>Rhizaria</taxon>
        <taxon>Retaria</taxon>
        <taxon>Foraminifera</taxon>
        <taxon>Monothalamids</taxon>
        <taxon>Reticulomyxidae</taxon>
        <taxon>Reticulomyxa</taxon>
    </lineage>
</organism>
<dbReference type="EMBL" id="ASPP01009888">
    <property type="protein sequence ID" value="ETO23505.1"/>
    <property type="molecule type" value="Genomic_DNA"/>
</dbReference>
<dbReference type="AlphaFoldDB" id="X6NB44"/>
<keyword evidence="1" id="KW-0472">Membrane</keyword>
<evidence type="ECO:0000256" key="1">
    <source>
        <dbReference type="SAM" id="Phobius"/>
    </source>
</evidence>
<gene>
    <name evidence="2" type="ORF">RFI_13672</name>
</gene>
<dbReference type="Gene3D" id="1.10.238.10">
    <property type="entry name" value="EF-hand"/>
    <property type="match status" value="1"/>
</dbReference>
<comment type="caution">
    <text evidence="2">The sequence shown here is derived from an EMBL/GenBank/DDBJ whole genome shotgun (WGS) entry which is preliminary data.</text>
</comment>
<dbReference type="Proteomes" id="UP000023152">
    <property type="component" value="Unassembled WGS sequence"/>
</dbReference>
<reference evidence="2 3" key="1">
    <citation type="journal article" date="2013" name="Curr. Biol.">
        <title>The Genome of the Foraminiferan Reticulomyxa filosa.</title>
        <authorList>
            <person name="Glockner G."/>
            <person name="Hulsmann N."/>
            <person name="Schleicher M."/>
            <person name="Noegel A.A."/>
            <person name="Eichinger L."/>
            <person name="Gallinger C."/>
            <person name="Pawlowski J."/>
            <person name="Sierra R."/>
            <person name="Euteneuer U."/>
            <person name="Pillet L."/>
            <person name="Moustafa A."/>
            <person name="Platzer M."/>
            <person name="Groth M."/>
            <person name="Szafranski K."/>
            <person name="Schliwa M."/>
        </authorList>
    </citation>
    <scope>NUCLEOTIDE SEQUENCE [LARGE SCALE GENOMIC DNA]</scope>
</reference>
<name>X6NB44_RETFI</name>
<feature type="transmembrane region" description="Helical" evidence="1">
    <location>
        <begin position="155"/>
        <end position="174"/>
    </location>
</feature>
<dbReference type="SUPFAM" id="SSF47473">
    <property type="entry name" value="EF-hand"/>
    <property type="match status" value="1"/>
</dbReference>